<comment type="caution">
    <text evidence="8">The sequence shown here is derived from an EMBL/GenBank/DDBJ whole genome shotgun (WGS) entry which is preliminary data.</text>
</comment>
<evidence type="ECO:0000259" key="7">
    <source>
        <dbReference type="PROSITE" id="PS51387"/>
    </source>
</evidence>
<dbReference type="PANTHER" id="PTHR42973">
    <property type="entry name" value="BINDING OXIDOREDUCTASE, PUTATIVE (AFU_ORTHOLOGUE AFUA_1G17690)-RELATED"/>
    <property type="match status" value="1"/>
</dbReference>
<dbReference type="InterPro" id="IPR036318">
    <property type="entry name" value="FAD-bd_PCMH-like_sf"/>
</dbReference>
<organism evidence="8 9">
    <name type="scientific">Roridomyces roridus</name>
    <dbReference type="NCBI Taxonomy" id="1738132"/>
    <lineage>
        <taxon>Eukaryota</taxon>
        <taxon>Fungi</taxon>
        <taxon>Dikarya</taxon>
        <taxon>Basidiomycota</taxon>
        <taxon>Agaricomycotina</taxon>
        <taxon>Agaricomycetes</taxon>
        <taxon>Agaricomycetidae</taxon>
        <taxon>Agaricales</taxon>
        <taxon>Marasmiineae</taxon>
        <taxon>Mycenaceae</taxon>
        <taxon>Roridomyces</taxon>
    </lineage>
</organism>
<comment type="cofactor">
    <cofactor evidence="1">
        <name>FAD</name>
        <dbReference type="ChEBI" id="CHEBI:57692"/>
    </cofactor>
</comment>
<dbReference type="PANTHER" id="PTHR42973:SF39">
    <property type="entry name" value="FAD-BINDING PCMH-TYPE DOMAIN-CONTAINING PROTEIN"/>
    <property type="match status" value="1"/>
</dbReference>
<dbReference type="AlphaFoldDB" id="A0AAD7FND3"/>
<evidence type="ECO:0000256" key="1">
    <source>
        <dbReference type="ARBA" id="ARBA00001974"/>
    </source>
</evidence>
<dbReference type="SUPFAM" id="SSF56176">
    <property type="entry name" value="FAD-binding/transporter-associated domain-like"/>
    <property type="match status" value="1"/>
</dbReference>
<dbReference type="InterPro" id="IPR012951">
    <property type="entry name" value="BBE"/>
</dbReference>
<gene>
    <name evidence="8" type="ORF">FB45DRAFT_1080117</name>
</gene>
<reference evidence="8" key="1">
    <citation type="submission" date="2023-03" db="EMBL/GenBank/DDBJ databases">
        <title>Massive genome expansion in bonnet fungi (Mycena s.s.) driven by repeated elements and novel gene families across ecological guilds.</title>
        <authorList>
            <consortium name="Lawrence Berkeley National Laboratory"/>
            <person name="Harder C.B."/>
            <person name="Miyauchi S."/>
            <person name="Viragh M."/>
            <person name="Kuo A."/>
            <person name="Thoen E."/>
            <person name="Andreopoulos B."/>
            <person name="Lu D."/>
            <person name="Skrede I."/>
            <person name="Drula E."/>
            <person name="Henrissat B."/>
            <person name="Morin E."/>
            <person name="Kohler A."/>
            <person name="Barry K."/>
            <person name="LaButti K."/>
            <person name="Morin E."/>
            <person name="Salamov A."/>
            <person name="Lipzen A."/>
            <person name="Mereny Z."/>
            <person name="Hegedus B."/>
            <person name="Baldrian P."/>
            <person name="Stursova M."/>
            <person name="Weitz H."/>
            <person name="Taylor A."/>
            <person name="Grigoriev I.V."/>
            <person name="Nagy L.G."/>
            <person name="Martin F."/>
            <person name="Kauserud H."/>
        </authorList>
    </citation>
    <scope>NUCLEOTIDE SEQUENCE</scope>
    <source>
        <strain evidence="8">9284</strain>
    </source>
</reference>
<feature type="domain" description="FAD-binding PCMH-type" evidence="7">
    <location>
        <begin position="116"/>
        <end position="300"/>
    </location>
</feature>
<sequence>MPSTLYRLFFFLFTASGALSCATECKCTSKDSCWPSTLEWAHLSSQLSRPIFHVQPLGYHCHNPHFDDKVCAEVQANSLDPIWRPDQPGAAQYDNLEFTTTSQCLVPGNRIALCGQGRVPTLGVNATTVSDLEKALKFAYERNLKVHIKNTGHDFLGRGLGPGSLMIWVHHFRFTEFSAEFRYAGGQHGGFPAVSVGPGTQWADAFAFAAANEVVLAGGIGALGSVGAAGGWPMGAGHNIISPAIGLGADNIVEIDLVLPNGTLVTANQYENTDLFWAVRGGGGPSFGTSARLVYKAHPRMPLYAAFFEANAATSSAFVSLLDTWHAHLPSIAEAGWSGYYIFVDASYLALMYLLPHGNPVVGNATLGPFIADAKAISGVDITTDASQTYPDFNSWLMANIQDPVNVVGYNFSQHTNLVGLGIATASILLPKEVFTNETKAHRMSEALAAMAGGIGQHVAGGVVAEKDIDFNAVHPSWRSALVDLVTYDAFPDDTSEAEIAARRRKLSSLVDPLRALTPGVAQYLNEPDFLIPDYPSANWGSHYERLLRIKQSIDPTNQLLVKQGVGAVGWDEEQICRL</sequence>
<evidence type="ECO:0000256" key="5">
    <source>
        <dbReference type="ARBA" id="ARBA00023002"/>
    </source>
</evidence>
<dbReference type="GO" id="GO:0016491">
    <property type="term" value="F:oxidoreductase activity"/>
    <property type="evidence" value="ECO:0007669"/>
    <property type="project" value="UniProtKB-KW"/>
</dbReference>
<comment type="similarity">
    <text evidence="2">Belongs to the oxygen-dependent FAD-linked oxidoreductase family.</text>
</comment>
<dbReference type="Pfam" id="PF01565">
    <property type="entry name" value="FAD_binding_4"/>
    <property type="match status" value="1"/>
</dbReference>
<dbReference type="Pfam" id="PF08031">
    <property type="entry name" value="BBE"/>
    <property type="match status" value="1"/>
</dbReference>
<name>A0AAD7FND3_9AGAR</name>
<evidence type="ECO:0000256" key="6">
    <source>
        <dbReference type="SAM" id="SignalP"/>
    </source>
</evidence>
<protein>
    <recommendedName>
        <fullName evidence="7">FAD-binding PCMH-type domain-containing protein</fullName>
    </recommendedName>
</protein>
<feature type="signal peptide" evidence="6">
    <location>
        <begin position="1"/>
        <end position="20"/>
    </location>
</feature>
<dbReference type="Gene3D" id="3.30.465.10">
    <property type="match status" value="1"/>
</dbReference>
<dbReference type="PROSITE" id="PS51387">
    <property type="entry name" value="FAD_PCMH"/>
    <property type="match status" value="1"/>
</dbReference>
<dbReference type="InterPro" id="IPR050416">
    <property type="entry name" value="FAD-linked_Oxidoreductase"/>
</dbReference>
<keyword evidence="5" id="KW-0560">Oxidoreductase</keyword>
<evidence type="ECO:0000313" key="9">
    <source>
        <dbReference type="Proteomes" id="UP001221142"/>
    </source>
</evidence>
<proteinExistence type="inferred from homology"/>
<evidence type="ECO:0000256" key="3">
    <source>
        <dbReference type="ARBA" id="ARBA00022630"/>
    </source>
</evidence>
<keyword evidence="9" id="KW-1185">Reference proteome</keyword>
<evidence type="ECO:0000256" key="2">
    <source>
        <dbReference type="ARBA" id="ARBA00005466"/>
    </source>
</evidence>
<dbReference type="Proteomes" id="UP001221142">
    <property type="component" value="Unassembled WGS sequence"/>
</dbReference>
<keyword evidence="4" id="KW-0274">FAD</keyword>
<feature type="chain" id="PRO_5042190532" description="FAD-binding PCMH-type domain-containing protein" evidence="6">
    <location>
        <begin position="21"/>
        <end position="579"/>
    </location>
</feature>
<dbReference type="EMBL" id="JARKIF010000010">
    <property type="protein sequence ID" value="KAJ7628823.1"/>
    <property type="molecule type" value="Genomic_DNA"/>
</dbReference>
<keyword evidence="3" id="KW-0285">Flavoprotein</keyword>
<dbReference type="InterPro" id="IPR016169">
    <property type="entry name" value="FAD-bd_PCMH_sub2"/>
</dbReference>
<dbReference type="InterPro" id="IPR006094">
    <property type="entry name" value="Oxid_FAD_bind_N"/>
</dbReference>
<evidence type="ECO:0000313" key="8">
    <source>
        <dbReference type="EMBL" id="KAJ7628823.1"/>
    </source>
</evidence>
<dbReference type="GO" id="GO:0071949">
    <property type="term" value="F:FAD binding"/>
    <property type="evidence" value="ECO:0007669"/>
    <property type="project" value="InterPro"/>
</dbReference>
<keyword evidence="6" id="KW-0732">Signal</keyword>
<dbReference type="InterPro" id="IPR016166">
    <property type="entry name" value="FAD-bd_PCMH"/>
</dbReference>
<accession>A0AAD7FND3</accession>
<dbReference type="PROSITE" id="PS51257">
    <property type="entry name" value="PROKAR_LIPOPROTEIN"/>
    <property type="match status" value="1"/>
</dbReference>
<evidence type="ECO:0000256" key="4">
    <source>
        <dbReference type="ARBA" id="ARBA00022827"/>
    </source>
</evidence>